<organism evidence="3 4">
    <name type="scientific">Ruminococcus hominis</name>
    <dbReference type="NCBI Taxonomy" id="2763065"/>
    <lineage>
        <taxon>Bacteria</taxon>
        <taxon>Bacillati</taxon>
        <taxon>Bacillota</taxon>
        <taxon>Clostridia</taxon>
        <taxon>Eubacteriales</taxon>
        <taxon>Oscillospiraceae</taxon>
        <taxon>Ruminococcus</taxon>
    </lineage>
</organism>
<proteinExistence type="predicted"/>
<protein>
    <submittedName>
        <fullName evidence="3">Helix-turn-helix transcriptional regulator</fullName>
    </submittedName>
</protein>
<keyword evidence="4" id="KW-1185">Reference proteome</keyword>
<gene>
    <name evidence="3" type="ORF">H8S40_07910</name>
</gene>
<dbReference type="Pfam" id="PF01381">
    <property type="entry name" value="HTH_3"/>
    <property type="match status" value="1"/>
</dbReference>
<dbReference type="SMART" id="SM00530">
    <property type="entry name" value="HTH_XRE"/>
    <property type="match status" value="1"/>
</dbReference>
<dbReference type="Gene3D" id="1.10.260.40">
    <property type="entry name" value="lambda repressor-like DNA-binding domains"/>
    <property type="match status" value="1"/>
</dbReference>
<dbReference type="PANTHER" id="PTHR46558:SF4">
    <property type="entry name" value="DNA-BIDING PHAGE PROTEIN"/>
    <property type="match status" value="1"/>
</dbReference>
<dbReference type="InterPro" id="IPR001387">
    <property type="entry name" value="Cro/C1-type_HTH"/>
</dbReference>
<keyword evidence="1" id="KW-0238">DNA-binding</keyword>
<dbReference type="RefSeq" id="WP_186864987.1">
    <property type="nucleotide sequence ID" value="NZ_JACOPE010000001.1"/>
</dbReference>
<feature type="domain" description="HTH cro/C1-type" evidence="2">
    <location>
        <begin position="10"/>
        <end position="64"/>
    </location>
</feature>
<name>A0ABR7G7S3_9FIRM</name>
<evidence type="ECO:0000313" key="4">
    <source>
        <dbReference type="Proteomes" id="UP000631576"/>
    </source>
</evidence>
<dbReference type="CDD" id="cd00093">
    <property type="entry name" value="HTH_XRE"/>
    <property type="match status" value="1"/>
</dbReference>
<evidence type="ECO:0000259" key="2">
    <source>
        <dbReference type="PROSITE" id="PS50943"/>
    </source>
</evidence>
<dbReference type="EMBL" id="JACOPE010000001">
    <property type="protein sequence ID" value="MBC5683492.1"/>
    <property type="molecule type" value="Genomic_DNA"/>
</dbReference>
<dbReference type="Proteomes" id="UP000631576">
    <property type="component" value="Unassembled WGS sequence"/>
</dbReference>
<dbReference type="InterPro" id="IPR010982">
    <property type="entry name" value="Lambda_DNA-bd_dom_sf"/>
</dbReference>
<evidence type="ECO:0000256" key="1">
    <source>
        <dbReference type="ARBA" id="ARBA00023125"/>
    </source>
</evidence>
<sequence>MANLQLAKNLRKYRKARGYTQDKLSKYLNISRQAYSNYERANRDPDIGLLIRLCELYNVSMEELIIKPFNQTYIIHESGDYHFAIEGKSNDSIILMQDEIDLILKYRDSSSDTRAMIHTLLDSANASH</sequence>
<reference evidence="3 4" key="1">
    <citation type="submission" date="2020-08" db="EMBL/GenBank/DDBJ databases">
        <title>Genome public.</title>
        <authorList>
            <person name="Liu C."/>
            <person name="Sun Q."/>
        </authorList>
    </citation>
    <scope>NUCLEOTIDE SEQUENCE [LARGE SCALE GENOMIC DNA]</scope>
    <source>
        <strain evidence="3 4">NSJ-13</strain>
    </source>
</reference>
<comment type="caution">
    <text evidence="3">The sequence shown here is derived from an EMBL/GenBank/DDBJ whole genome shotgun (WGS) entry which is preliminary data.</text>
</comment>
<dbReference type="PROSITE" id="PS50943">
    <property type="entry name" value="HTH_CROC1"/>
    <property type="match status" value="1"/>
</dbReference>
<dbReference type="SUPFAM" id="SSF47413">
    <property type="entry name" value="lambda repressor-like DNA-binding domains"/>
    <property type="match status" value="1"/>
</dbReference>
<dbReference type="PANTHER" id="PTHR46558">
    <property type="entry name" value="TRACRIPTIONAL REGULATORY PROTEIN-RELATED-RELATED"/>
    <property type="match status" value="1"/>
</dbReference>
<evidence type="ECO:0000313" key="3">
    <source>
        <dbReference type="EMBL" id="MBC5683492.1"/>
    </source>
</evidence>
<accession>A0ABR7G7S3</accession>